<dbReference type="Proteomes" id="UP000319700">
    <property type="component" value="Unassembled WGS sequence"/>
</dbReference>
<organism evidence="1 2">
    <name type="scientific">Flavobacterium pectinovorum</name>
    <dbReference type="NCBI Taxonomy" id="29533"/>
    <lineage>
        <taxon>Bacteria</taxon>
        <taxon>Pseudomonadati</taxon>
        <taxon>Bacteroidota</taxon>
        <taxon>Flavobacteriia</taxon>
        <taxon>Flavobacteriales</taxon>
        <taxon>Flavobacteriaceae</taxon>
        <taxon>Flavobacterium</taxon>
    </lineage>
</organism>
<evidence type="ECO:0000313" key="1">
    <source>
        <dbReference type="EMBL" id="TPG44100.1"/>
    </source>
</evidence>
<keyword evidence="2" id="KW-1185">Reference proteome</keyword>
<name>A0A502F5E2_9FLAO</name>
<reference evidence="1 2" key="1">
    <citation type="journal article" date="2019" name="Environ. Microbiol.">
        <title>Species interactions and distinct microbial communities in high Arctic permafrost affected cryosols are associated with the CH4 and CO2 gas fluxes.</title>
        <authorList>
            <person name="Altshuler I."/>
            <person name="Hamel J."/>
            <person name="Turney S."/>
            <person name="Magnuson E."/>
            <person name="Levesque R."/>
            <person name="Greer C."/>
            <person name="Whyte L.G."/>
        </authorList>
    </citation>
    <scope>NUCLEOTIDE SEQUENCE [LARGE SCALE GENOMIC DNA]</scope>
    <source>
        <strain evidence="1 2">42</strain>
    </source>
</reference>
<comment type="caution">
    <text evidence="1">The sequence shown here is derived from an EMBL/GenBank/DDBJ whole genome shotgun (WGS) entry which is preliminary data.</text>
</comment>
<sequence>MAERFLPKSGKKKHFLIYEFVIRSKSLKNAKILVLIQVFVIFNATQTEVFYRQTLAVIVKQQYKIENII</sequence>
<dbReference type="AlphaFoldDB" id="A0A502F5E2"/>
<accession>A0A502F5E2</accession>
<proteinExistence type="predicted"/>
<dbReference type="EMBL" id="RCZH01000003">
    <property type="protein sequence ID" value="TPG44100.1"/>
    <property type="molecule type" value="Genomic_DNA"/>
</dbReference>
<gene>
    <name evidence="1" type="ORF">EAH81_06010</name>
</gene>
<protein>
    <submittedName>
        <fullName evidence="1">Uncharacterized protein</fullName>
    </submittedName>
</protein>
<evidence type="ECO:0000313" key="2">
    <source>
        <dbReference type="Proteomes" id="UP000319700"/>
    </source>
</evidence>